<evidence type="ECO:0000313" key="8">
    <source>
        <dbReference type="Proteomes" id="UP000037395"/>
    </source>
</evidence>
<dbReference type="Proteomes" id="UP000610124">
    <property type="component" value="Unassembled WGS sequence"/>
</dbReference>
<keyword evidence="1" id="KW-0678">Repressor</keyword>
<evidence type="ECO:0000313" key="9">
    <source>
        <dbReference type="Proteomes" id="UP000610124"/>
    </source>
</evidence>
<dbReference type="EMBL" id="JPRF03000097">
    <property type="protein sequence ID" value="OEV32425.1"/>
    <property type="molecule type" value="Genomic_DNA"/>
</dbReference>
<dbReference type="GO" id="GO:0003700">
    <property type="term" value="F:DNA-binding transcription factor activity"/>
    <property type="evidence" value="ECO:0007669"/>
    <property type="project" value="InterPro"/>
</dbReference>
<dbReference type="SUPFAM" id="SSF46955">
    <property type="entry name" value="Putative DNA-binding domain"/>
    <property type="match status" value="1"/>
</dbReference>
<feature type="domain" description="HTH merR-type" evidence="5">
    <location>
        <begin position="14"/>
        <end position="83"/>
    </location>
</feature>
<accession>A0A8H9LNE6</accession>
<dbReference type="GO" id="GO:0003677">
    <property type="term" value="F:DNA binding"/>
    <property type="evidence" value="ECO:0007669"/>
    <property type="project" value="UniProtKB-KW"/>
</dbReference>
<keyword evidence="8" id="KW-1185">Reference proteome</keyword>
<comment type="caution">
    <text evidence="7">The sequence shown here is derived from an EMBL/GenBank/DDBJ whole genome shotgun (WGS) entry which is preliminary data.</text>
</comment>
<dbReference type="AlphaFoldDB" id="A0A1E7MVH3"/>
<sequence length="263" mass="28895">MPSREEQTRSEERTWKVGPLAEASGLTVRTLHHWDEIGLLRPSRRTSCGHRAYTEQDVVRLYQVLALRRLGLGLETIATCLDAGVDPRRLVREHLAATEASLAALHTLRERLARLQDELDAERTPGTAELLRLVQAVGATGAAAGEALRRHLDEDQLHALADHAAALGPGAHYLLEVEWPQLYRRAEALRTAGTDPADPRVRRIAARLDELSRLFSGGDTTLSAAVRTAWREDPGALSGDPAAPADAWAALRAFLDRARQVSR</sequence>
<dbReference type="Gene3D" id="1.10.1660.10">
    <property type="match status" value="1"/>
</dbReference>
<evidence type="ECO:0000313" key="6">
    <source>
        <dbReference type="EMBL" id="GGU69134.1"/>
    </source>
</evidence>
<dbReference type="PANTHER" id="PTHR30204:SF69">
    <property type="entry name" value="MERR-FAMILY TRANSCRIPTIONAL REGULATOR"/>
    <property type="match status" value="1"/>
</dbReference>
<keyword evidence="2" id="KW-0805">Transcription regulation</keyword>
<evidence type="ECO:0000256" key="3">
    <source>
        <dbReference type="ARBA" id="ARBA00023125"/>
    </source>
</evidence>
<proteinExistence type="predicted"/>
<reference evidence="6" key="5">
    <citation type="submission" date="2020-09" db="EMBL/GenBank/DDBJ databases">
        <authorList>
            <person name="Sun Q."/>
            <person name="Ohkuma M."/>
        </authorList>
    </citation>
    <scope>NUCLEOTIDE SEQUENCE</scope>
    <source>
        <strain evidence="6">JCM 4434</strain>
    </source>
</reference>
<dbReference type="Pfam" id="PF13411">
    <property type="entry name" value="MerR_1"/>
    <property type="match status" value="1"/>
</dbReference>
<dbReference type="PROSITE" id="PS50937">
    <property type="entry name" value="HTH_MERR_2"/>
    <property type="match status" value="1"/>
</dbReference>
<dbReference type="InterPro" id="IPR000551">
    <property type="entry name" value="MerR-type_HTH_dom"/>
</dbReference>
<evidence type="ECO:0000256" key="1">
    <source>
        <dbReference type="ARBA" id="ARBA00022491"/>
    </source>
</evidence>
<dbReference type="SMART" id="SM00422">
    <property type="entry name" value="HTH_MERR"/>
    <property type="match status" value="1"/>
</dbReference>
<dbReference type="InterPro" id="IPR047057">
    <property type="entry name" value="MerR_fam"/>
</dbReference>
<evidence type="ECO:0000259" key="5">
    <source>
        <dbReference type="PROSITE" id="PS50937"/>
    </source>
</evidence>
<evidence type="ECO:0000256" key="4">
    <source>
        <dbReference type="ARBA" id="ARBA00023163"/>
    </source>
</evidence>
<dbReference type="PRINTS" id="PR00040">
    <property type="entry name" value="HTHMERR"/>
</dbReference>
<dbReference type="PROSITE" id="PS00552">
    <property type="entry name" value="HTH_MERR_1"/>
    <property type="match status" value="1"/>
</dbReference>
<reference evidence="7" key="4">
    <citation type="submission" date="2016-08" db="EMBL/GenBank/DDBJ databases">
        <title>Sequencing, Assembly and Comparative Genomics of S. aureofaciens ATCC 10762.</title>
        <authorList>
            <person name="Gradnigo J.S."/>
            <person name="Johnson N."/>
            <person name="Somerville G.A."/>
        </authorList>
    </citation>
    <scope>NUCLEOTIDE SEQUENCE [LARGE SCALE GENOMIC DNA]</scope>
    <source>
        <strain evidence="7">ATCC 10762</strain>
    </source>
</reference>
<dbReference type="OrthoDB" id="9809391at2"/>
<evidence type="ECO:0000256" key="2">
    <source>
        <dbReference type="ARBA" id="ARBA00023015"/>
    </source>
</evidence>
<keyword evidence="3" id="KW-0238">DNA-binding</keyword>
<organism evidence="7 8">
    <name type="scientific">Kitasatospora aureofaciens</name>
    <name type="common">Streptomyces aureofaciens</name>
    <dbReference type="NCBI Taxonomy" id="1894"/>
    <lineage>
        <taxon>Bacteria</taxon>
        <taxon>Bacillati</taxon>
        <taxon>Actinomycetota</taxon>
        <taxon>Actinomycetes</taxon>
        <taxon>Kitasatosporales</taxon>
        <taxon>Streptomycetaceae</taxon>
        <taxon>Kitasatospora</taxon>
    </lineage>
</organism>
<dbReference type="GeneID" id="97485176"/>
<dbReference type="PANTHER" id="PTHR30204">
    <property type="entry name" value="REDOX-CYCLING DRUG-SENSING TRANSCRIPTIONAL ACTIVATOR SOXR"/>
    <property type="match status" value="1"/>
</dbReference>
<dbReference type="RefSeq" id="WP_046386319.1">
    <property type="nucleotide sequence ID" value="NZ_BMUB01000004.1"/>
</dbReference>
<evidence type="ECO:0000313" key="7">
    <source>
        <dbReference type="EMBL" id="OEV32425.1"/>
    </source>
</evidence>
<gene>
    <name evidence="6" type="ORF">GCM10010502_20310</name>
    <name evidence="7" type="ORF">HS99_0017205</name>
</gene>
<protein>
    <submittedName>
        <fullName evidence="7">MerR family transcriptional regulator</fullName>
    </submittedName>
</protein>
<reference evidence="8" key="3">
    <citation type="submission" date="2016-08" db="EMBL/GenBank/DDBJ databases">
        <title>Sequencing, assembly and comparative genomics of S. aureofaciens ATCC 10762.</title>
        <authorList>
            <person name="Gradnigo J.S."/>
            <person name="Johnson N."/>
            <person name="Somerville G.A."/>
        </authorList>
    </citation>
    <scope>NUCLEOTIDE SEQUENCE [LARGE SCALE GENOMIC DNA]</scope>
    <source>
        <strain evidence="8">ATCC 10762 / DSM 40127 / CCM 3239 / JCM 4008 / LMG 5968 / NBRC 12843 / NCIMB 8234 / A-377</strain>
    </source>
</reference>
<reference evidence="7 8" key="2">
    <citation type="submission" date="2014-07" db="EMBL/GenBank/DDBJ databases">
        <authorList>
            <person name="Zhang J.E."/>
            <person name="Yang H."/>
            <person name="Guo J."/>
            <person name="Deng Z."/>
            <person name="Luo H."/>
            <person name="Luo M."/>
            <person name="Zhao B."/>
        </authorList>
    </citation>
    <scope>NUCLEOTIDE SEQUENCE [LARGE SCALE GENOMIC DNA]</scope>
    <source>
        <strain evidence="7">ATCC 10762</strain>
        <strain evidence="8">ATCC 10762 / DSM 40127 / CCM 3239 / JCM 4008 / LMG 5968 / NBRC 12843 / NCIMB 8234 / A-377</strain>
    </source>
</reference>
<reference evidence="6 9" key="1">
    <citation type="journal article" date="2014" name="Int. J. Syst. Evol. Microbiol.">
        <title>Complete genome sequence of Corynebacterium casei LMG S-19264T (=DSM 44701T), isolated from a smear-ripened cheese.</title>
        <authorList>
            <consortium name="US DOE Joint Genome Institute (JGI-PGF)"/>
            <person name="Walter F."/>
            <person name="Albersmeier A."/>
            <person name="Kalinowski J."/>
            <person name="Ruckert C."/>
        </authorList>
    </citation>
    <scope>NUCLEOTIDE SEQUENCE [LARGE SCALE GENOMIC DNA]</scope>
    <source>
        <strain evidence="6 9">JCM 4434</strain>
    </source>
</reference>
<dbReference type="InterPro" id="IPR009061">
    <property type="entry name" value="DNA-bd_dom_put_sf"/>
</dbReference>
<dbReference type="EMBL" id="BMUB01000004">
    <property type="protein sequence ID" value="GGU69134.1"/>
    <property type="molecule type" value="Genomic_DNA"/>
</dbReference>
<dbReference type="Proteomes" id="UP000037395">
    <property type="component" value="Unassembled WGS sequence"/>
</dbReference>
<keyword evidence="4" id="KW-0804">Transcription</keyword>
<name>A0A1E7MVH3_KITAU</name>
<accession>A0A1E7MVH3</accession>